<comment type="cofactor">
    <cofactor evidence="1">
        <name>FAD</name>
        <dbReference type="ChEBI" id="CHEBI:57692"/>
    </cofactor>
</comment>
<keyword evidence="6" id="KW-0560">Oxidoreductase</keyword>
<dbReference type="RefSeq" id="WP_023949944.1">
    <property type="nucleotide sequence ID" value="NZ_AYSV01000054.1"/>
</dbReference>
<sequence>MSFDADIIVVGAGPAGLAFCRSLANSPVSILVIEKQPESSVSTPAFDGREIAITHSSRQIMQQLGIWDHLPVEEIYLLKDATVINGNSDYQLHFDVSQPRIPGEGLGFLIPNYRIREASYQAIKDQKNVQIRYGLGVNDVSLSTQGATVTLENGDKISARMVIAADSRFSNTRRKMGIGADMNDFGRTVHVFRMRHTISNEHTATECFHYGRTLAILPLEENLSSCVVTIDTHKSHEITDLSPEELAQSIMAQLNHKLGDITLDGKIVSYPLVGVHAQRFYGLSCAVIGDAAVGMHPVTAQGYNLGLQSGTILGGLIAEAAKAGHDIASPSLLVKYERQHMLNTRPLYHGTNLVVKLFTTEYTPVKVLRSAVLRFSNNFPPIKYLITRQLTKV</sequence>
<evidence type="ECO:0000313" key="10">
    <source>
        <dbReference type="Proteomes" id="UP000018766"/>
    </source>
</evidence>
<evidence type="ECO:0000256" key="6">
    <source>
        <dbReference type="ARBA" id="ARBA00023002"/>
    </source>
</evidence>
<evidence type="ECO:0000256" key="7">
    <source>
        <dbReference type="ARBA" id="ARBA00023033"/>
    </source>
</evidence>
<dbReference type="Proteomes" id="UP000018766">
    <property type="component" value="Unassembled WGS sequence"/>
</dbReference>
<dbReference type="GO" id="GO:0071949">
    <property type="term" value="F:FAD binding"/>
    <property type="evidence" value="ECO:0007669"/>
    <property type="project" value="InterPro"/>
</dbReference>
<keyword evidence="7" id="KW-0503">Monooxygenase</keyword>
<dbReference type="InterPro" id="IPR051205">
    <property type="entry name" value="UbiH/COQ6_monooxygenase"/>
</dbReference>
<dbReference type="Pfam" id="PF01494">
    <property type="entry name" value="FAD_binding_3"/>
    <property type="match status" value="1"/>
</dbReference>
<dbReference type="Gene3D" id="3.50.50.60">
    <property type="entry name" value="FAD/NAD(P)-binding domain"/>
    <property type="match status" value="2"/>
</dbReference>
<keyword evidence="5" id="KW-0274">FAD</keyword>
<dbReference type="InterPro" id="IPR036188">
    <property type="entry name" value="FAD/NAD-bd_sf"/>
</dbReference>
<evidence type="ECO:0000256" key="5">
    <source>
        <dbReference type="ARBA" id="ARBA00022827"/>
    </source>
</evidence>
<dbReference type="SUPFAM" id="SSF51905">
    <property type="entry name" value="FAD/NAD(P)-binding domain"/>
    <property type="match status" value="1"/>
</dbReference>
<organism evidence="9 10">
    <name type="scientific">Pelistega indica</name>
    <dbReference type="NCBI Taxonomy" id="1414851"/>
    <lineage>
        <taxon>Bacteria</taxon>
        <taxon>Pseudomonadati</taxon>
        <taxon>Pseudomonadota</taxon>
        <taxon>Betaproteobacteria</taxon>
        <taxon>Burkholderiales</taxon>
        <taxon>Alcaligenaceae</taxon>
        <taxon>Pelistega</taxon>
    </lineage>
</organism>
<evidence type="ECO:0000313" key="9">
    <source>
        <dbReference type="EMBL" id="ETD72571.1"/>
    </source>
</evidence>
<evidence type="ECO:0000256" key="2">
    <source>
        <dbReference type="ARBA" id="ARBA00004749"/>
    </source>
</evidence>
<dbReference type="UniPathway" id="UPA00232"/>
<comment type="caution">
    <text evidence="9">The sequence shown here is derived from an EMBL/GenBank/DDBJ whole genome shotgun (WGS) entry which is preliminary data.</text>
</comment>
<keyword evidence="9" id="KW-0830">Ubiquinone</keyword>
<dbReference type="GO" id="GO:0006744">
    <property type="term" value="P:ubiquinone biosynthetic process"/>
    <property type="evidence" value="ECO:0007669"/>
    <property type="project" value="UniProtKB-UniPathway"/>
</dbReference>
<reference evidence="9 10" key="1">
    <citation type="submission" date="2013-11" db="EMBL/GenBank/DDBJ databases">
        <title>Genomic analysis of Pelistega sp. HM-7.</title>
        <authorList>
            <person name="Kumbhare S.V."/>
            <person name="Shetty S.A."/>
            <person name="Sharma O."/>
            <person name="Dhotre D.P."/>
        </authorList>
    </citation>
    <scope>NUCLEOTIDE SEQUENCE [LARGE SCALE GENOMIC DNA]</scope>
    <source>
        <strain evidence="9 10">HM-7</strain>
    </source>
</reference>
<comment type="pathway">
    <text evidence="2">Cofactor biosynthesis; ubiquinone biosynthesis.</text>
</comment>
<gene>
    <name evidence="9" type="ORF">V757_03360</name>
</gene>
<protein>
    <submittedName>
        <fullName evidence="9">Ubiquinone biosynthesis hydroxylase</fullName>
    </submittedName>
</protein>
<dbReference type="EMBL" id="AYSV01000054">
    <property type="protein sequence ID" value="ETD72571.1"/>
    <property type="molecule type" value="Genomic_DNA"/>
</dbReference>
<comment type="similarity">
    <text evidence="3">Belongs to the UbiH/COQ6 family.</text>
</comment>
<proteinExistence type="inferred from homology"/>
<dbReference type="NCBIfam" id="TIGR01988">
    <property type="entry name" value="Ubi-OHases"/>
    <property type="match status" value="1"/>
</dbReference>
<evidence type="ECO:0000256" key="4">
    <source>
        <dbReference type="ARBA" id="ARBA00022630"/>
    </source>
</evidence>
<dbReference type="AlphaFoldDB" id="V8G901"/>
<accession>V8G901</accession>
<keyword evidence="10" id="KW-1185">Reference proteome</keyword>
<evidence type="ECO:0000256" key="3">
    <source>
        <dbReference type="ARBA" id="ARBA00005349"/>
    </source>
</evidence>
<dbReference type="NCBIfam" id="NF006593">
    <property type="entry name" value="PRK09126.1"/>
    <property type="match status" value="1"/>
</dbReference>
<dbReference type="GO" id="GO:0016705">
    <property type="term" value="F:oxidoreductase activity, acting on paired donors, with incorporation or reduction of molecular oxygen"/>
    <property type="evidence" value="ECO:0007669"/>
    <property type="project" value="InterPro"/>
</dbReference>
<dbReference type="PATRIC" id="fig|1414851.3.peg.663"/>
<dbReference type="InterPro" id="IPR002938">
    <property type="entry name" value="FAD-bd"/>
</dbReference>
<dbReference type="OrthoDB" id="9769565at2"/>
<name>V8G901_9BURK</name>
<dbReference type="GO" id="GO:0004497">
    <property type="term" value="F:monooxygenase activity"/>
    <property type="evidence" value="ECO:0007669"/>
    <property type="project" value="UniProtKB-KW"/>
</dbReference>
<dbReference type="InterPro" id="IPR010971">
    <property type="entry name" value="UbiH/COQ6"/>
</dbReference>
<evidence type="ECO:0000256" key="1">
    <source>
        <dbReference type="ARBA" id="ARBA00001974"/>
    </source>
</evidence>
<dbReference type="PANTHER" id="PTHR43876:SF25">
    <property type="entry name" value="MONOOXYGENASE NMA2164"/>
    <property type="match status" value="1"/>
</dbReference>
<keyword evidence="4" id="KW-0285">Flavoprotein</keyword>
<evidence type="ECO:0000259" key="8">
    <source>
        <dbReference type="Pfam" id="PF01494"/>
    </source>
</evidence>
<dbReference type="PRINTS" id="PR00420">
    <property type="entry name" value="RNGMNOXGNASE"/>
</dbReference>
<feature type="domain" description="FAD-binding" evidence="8">
    <location>
        <begin position="5"/>
        <end position="339"/>
    </location>
</feature>
<dbReference type="PANTHER" id="PTHR43876">
    <property type="entry name" value="UBIQUINONE BIOSYNTHESIS MONOOXYGENASE COQ6, MITOCHONDRIAL"/>
    <property type="match status" value="1"/>
</dbReference>